<gene>
    <name evidence="2" type="ORF">GJV78_07610</name>
</gene>
<organism evidence="2 3">
    <name type="scientific">Intestinirhabdus alba</name>
    <dbReference type="NCBI Taxonomy" id="2899544"/>
    <lineage>
        <taxon>Bacteria</taxon>
        <taxon>Pseudomonadati</taxon>
        <taxon>Pseudomonadota</taxon>
        <taxon>Gammaproteobacteria</taxon>
        <taxon>Enterobacterales</taxon>
        <taxon>Enterobacteriaceae</taxon>
        <taxon>Intestinirhabdus</taxon>
    </lineage>
</organism>
<evidence type="ECO:0000259" key="1">
    <source>
        <dbReference type="Pfam" id="PF13673"/>
    </source>
</evidence>
<protein>
    <submittedName>
        <fullName evidence="2">GNAT family N-acetyltransferase</fullName>
    </submittedName>
</protein>
<comment type="caution">
    <text evidence="2">The sequence shown here is derived from an EMBL/GenBank/DDBJ whole genome shotgun (WGS) entry which is preliminary data.</text>
</comment>
<dbReference type="InterPro" id="IPR016181">
    <property type="entry name" value="Acyl_CoA_acyltransferase"/>
</dbReference>
<keyword evidence="3" id="KW-1185">Reference proteome</keyword>
<dbReference type="Proteomes" id="UP000477739">
    <property type="component" value="Unassembled WGS sequence"/>
</dbReference>
<dbReference type="Gene3D" id="3.40.630.30">
    <property type="match status" value="1"/>
</dbReference>
<feature type="domain" description="N-acetyltransferase" evidence="1">
    <location>
        <begin position="2"/>
        <end position="64"/>
    </location>
</feature>
<evidence type="ECO:0000313" key="3">
    <source>
        <dbReference type="Proteomes" id="UP000477739"/>
    </source>
</evidence>
<dbReference type="PANTHER" id="PTHR43451">
    <property type="entry name" value="ACETYLTRANSFERASE (GNAT) FAMILY PROTEIN"/>
    <property type="match status" value="1"/>
</dbReference>
<evidence type="ECO:0000313" key="2">
    <source>
        <dbReference type="EMBL" id="MTH46118.1"/>
    </source>
</evidence>
<accession>A0A6L6IK78</accession>
<dbReference type="InterPro" id="IPR000182">
    <property type="entry name" value="GNAT_dom"/>
</dbReference>
<dbReference type="EMBL" id="WMJZ01000008">
    <property type="protein sequence ID" value="MTH46118.1"/>
    <property type="molecule type" value="Genomic_DNA"/>
</dbReference>
<sequence>MDLLFVAPEYGRRGVAAALLNQLDSGGALTVDASITAKPFFERRGFRVVQQQSVVLRGQHFINFHLRRAGAK</sequence>
<name>A0A6L6IK78_9ENTR</name>
<dbReference type="SUPFAM" id="SSF55729">
    <property type="entry name" value="Acyl-CoA N-acyltransferases (Nat)"/>
    <property type="match status" value="1"/>
</dbReference>
<dbReference type="InterPro" id="IPR052564">
    <property type="entry name" value="N-acetyltrans/Recomb-assoc"/>
</dbReference>
<dbReference type="AlphaFoldDB" id="A0A6L6IK78"/>
<dbReference type="PANTHER" id="PTHR43451:SF1">
    <property type="entry name" value="ACETYLTRANSFERASE"/>
    <property type="match status" value="1"/>
</dbReference>
<reference evidence="2 3" key="1">
    <citation type="submission" date="2019-11" db="EMBL/GenBank/DDBJ databases">
        <title>Escherichia alba sp. nov. isolated from the gut of plastic-eating superworms Zophobas atratus.</title>
        <authorList>
            <person name="Yang Y."/>
        </authorList>
    </citation>
    <scope>NUCLEOTIDE SEQUENCE [LARGE SCALE GENOMIC DNA]</scope>
    <source>
        <strain evidence="3">BIT-B35</strain>
    </source>
</reference>
<dbReference type="Pfam" id="PF13673">
    <property type="entry name" value="Acetyltransf_10"/>
    <property type="match status" value="1"/>
</dbReference>
<proteinExistence type="predicted"/>
<dbReference type="GO" id="GO:0016747">
    <property type="term" value="F:acyltransferase activity, transferring groups other than amino-acyl groups"/>
    <property type="evidence" value="ECO:0007669"/>
    <property type="project" value="InterPro"/>
</dbReference>